<accession>A0A7S5UX02</accession>
<keyword evidence="2" id="KW-1185">Reference proteome</keyword>
<gene>
    <name evidence="1" type="ORF">EVB97_350</name>
</gene>
<dbReference type="InterPro" id="IPR008979">
    <property type="entry name" value="Galactose-bd-like_sf"/>
</dbReference>
<evidence type="ECO:0000313" key="1">
    <source>
        <dbReference type="EMBL" id="QIG72888.1"/>
    </source>
</evidence>
<dbReference type="SUPFAM" id="SSF49785">
    <property type="entry name" value="Galactose-binding domain-like"/>
    <property type="match status" value="1"/>
</dbReference>
<evidence type="ECO:0000313" key="2">
    <source>
        <dbReference type="Proteomes" id="UP000655883"/>
    </source>
</evidence>
<name>A0A7S5UX02_9CAUD</name>
<dbReference type="Proteomes" id="UP000655883">
    <property type="component" value="Segment"/>
</dbReference>
<dbReference type="EMBL" id="MN988525">
    <property type="protein sequence ID" value="QIG72888.1"/>
    <property type="molecule type" value="Genomic_DNA"/>
</dbReference>
<organism evidence="1 2">
    <name type="scientific">Rhizobium phage RHph_Y65</name>
    <dbReference type="NCBI Taxonomy" id="2509785"/>
    <lineage>
        <taxon>Viruses</taxon>
        <taxon>Duplodnaviria</taxon>
        <taxon>Heunggongvirae</taxon>
        <taxon>Uroviricota</taxon>
        <taxon>Caudoviricetes</taxon>
        <taxon>Kleczkowskaviridae</taxon>
        <taxon>Cuauhnahuacvirus</taxon>
        <taxon>Cuauhnahuacvirus Y65</taxon>
    </lineage>
</organism>
<dbReference type="Gene3D" id="2.60.120.260">
    <property type="entry name" value="Galactose-binding domain-like"/>
    <property type="match status" value="1"/>
</dbReference>
<protein>
    <submittedName>
        <fullName evidence="1">Putative phage tail fiber protein</fullName>
    </submittedName>
</protein>
<proteinExistence type="predicted"/>
<sequence>MSYIGAETPEVAYGKLDSSNNLSDLVSLPKSRANLQVDNLAGYRNKIINGNFDIWFRATSQSSSGYGSDDRWNNLNVGSTKVASRQSFTLGHTDVPGNPSYFSRTVVTSVTGAGNYAIKSQSIEGVHYLANKTVTITFYAKADTNRNIALEFYQNFGSGGSPSTAVSIPLGLVSITSSWKKYSMVVSLPSISGKTLGSDGNHALTLNFWFDAGSSFVTRSSSLGQQSGTFDISRVSVVEGDAQFESDPFSPRHISQEIMLCQRYYVNSLYNITWQGDVSSGSAYTQMVYLPVNMRTTPTVSATITNVNNFPSSVLVDDQNPRHFRVYQTANATSSSGYYQFNYTADAEL</sequence>
<reference evidence="1 2" key="1">
    <citation type="submission" date="2020-01" db="EMBL/GenBank/DDBJ databases">
        <title>Patterns of diversity and host range of bacteriophage communities associated with bean-nodulatin bacteria.</title>
        <authorList>
            <person name="Vann Cauwenberghe J."/>
            <person name="Santamaria R.I."/>
            <person name="Bustos P."/>
            <person name="Juarez S."/>
            <person name="Gonzalez V."/>
        </authorList>
    </citation>
    <scope>NUCLEOTIDE SEQUENCE [LARGE SCALE GENOMIC DNA]</scope>
    <source>
        <strain evidence="2">RHph</strain>
    </source>
</reference>